<dbReference type="OrthoDB" id="5863277at2759"/>
<evidence type="ECO:0000313" key="2">
    <source>
        <dbReference type="Proteomes" id="UP000054047"/>
    </source>
</evidence>
<gene>
    <name evidence="1" type="ORF">ANCDUO_06031</name>
</gene>
<proteinExistence type="predicted"/>
<name>A0A0C2GX69_9BILA</name>
<sequence>MPFMGRDWRAPGETWVRTPHTNGWERSKLRPIQLYGTCHHAIVDKACSDDDVDGDISLGAAACGTFLSMERGQARPLQNSGAEQD</sequence>
<dbReference type="AlphaFoldDB" id="A0A0C2GX69"/>
<keyword evidence="2" id="KW-1185">Reference proteome</keyword>
<dbReference type="Proteomes" id="UP000054047">
    <property type="component" value="Unassembled WGS sequence"/>
</dbReference>
<protein>
    <submittedName>
        <fullName evidence="1">Uncharacterized protein</fullName>
    </submittedName>
</protein>
<dbReference type="EMBL" id="KN728512">
    <property type="protein sequence ID" value="KIH63669.1"/>
    <property type="molecule type" value="Genomic_DNA"/>
</dbReference>
<evidence type="ECO:0000313" key="1">
    <source>
        <dbReference type="EMBL" id="KIH63669.1"/>
    </source>
</evidence>
<reference evidence="1 2" key="1">
    <citation type="submission" date="2013-12" db="EMBL/GenBank/DDBJ databases">
        <title>Draft genome of the parsitic nematode Ancylostoma duodenale.</title>
        <authorList>
            <person name="Mitreva M."/>
        </authorList>
    </citation>
    <scope>NUCLEOTIDE SEQUENCE [LARGE SCALE GENOMIC DNA]</scope>
    <source>
        <strain evidence="1 2">Zhejiang</strain>
    </source>
</reference>
<accession>A0A0C2GX69</accession>
<organism evidence="1 2">
    <name type="scientific">Ancylostoma duodenale</name>
    <dbReference type="NCBI Taxonomy" id="51022"/>
    <lineage>
        <taxon>Eukaryota</taxon>
        <taxon>Metazoa</taxon>
        <taxon>Ecdysozoa</taxon>
        <taxon>Nematoda</taxon>
        <taxon>Chromadorea</taxon>
        <taxon>Rhabditida</taxon>
        <taxon>Rhabditina</taxon>
        <taxon>Rhabditomorpha</taxon>
        <taxon>Strongyloidea</taxon>
        <taxon>Ancylostomatidae</taxon>
        <taxon>Ancylostomatinae</taxon>
        <taxon>Ancylostoma</taxon>
    </lineage>
</organism>